<organism evidence="4 5">
    <name type="scientific">Porites lobata</name>
    <dbReference type="NCBI Taxonomy" id="104759"/>
    <lineage>
        <taxon>Eukaryota</taxon>
        <taxon>Metazoa</taxon>
        <taxon>Cnidaria</taxon>
        <taxon>Anthozoa</taxon>
        <taxon>Hexacorallia</taxon>
        <taxon>Scleractinia</taxon>
        <taxon>Fungiina</taxon>
        <taxon>Poritidae</taxon>
        <taxon>Porites</taxon>
    </lineage>
</organism>
<dbReference type="InterPro" id="IPR010998">
    <property type="entry name" value="Integrase_recombinase_N"/>
</dbReference>
<sequence>MTQPKFNFTSSTKGGGGSSRSNHDSPSLANTVLVSQINKTSGADPSATPQSSQHRTPPLQPRERTPIGGKTAADGMSLIRESLQNKGISARAQELILQSWREGTQKQYRTYLQRWTTFSSGRNTDPIQPAISEVIDFLTELFDSGLGYSSLNTARCALSSVIHLDDNKTVGSHPLVNRFLKAVFNNRPSIPRYQSVWDPTSVLTYLQTFPPLESISLKELTHKLVMLIALVTGQRCQSFHLMDITSMQKNTDHYKFIIKDIVKQSAPGRNLPELILPAFPADGRVCVYSVLSEYIKCTAPLRGGDTRLFISFVKPYQAVSRDTISRWIKNVMIKAGIDVEVFKPHSTRAASTSKANACQVPIDVILKAASWKGDCTFRKFYNKPIEDNVSRFGQAVLGTSIYV</sequence>
<proteinExistence type="predicted"/>
<feature type="compositionally biased region" description="Polar residues" evidence="3">
    <location>
        <begin position="24"/>
        <end position="55"/>
    </location>
</feature>
<reference evidence="4 5" key="1">
    <citation type="submission" date="2022-05" db="EMBL/GenBank/DDBJ databases">
        <authorList>
            <consortium name="Genoscope - CEA"/>
            <person name="William W."/>
        </authorList>
    </citation>
    <scope>NUCLEOTIDE SEQUENCE [LARGE SCALE GENOMIC DNA]</scope>
</reference>
<dbReference type="PANTHER" id="PTHR35617:SF3">
    <property type="entry name" value="CORE-BINDING (CB) DOMAIN-CONTAINING PROTEIN"/>
    <property type="match status" value="1"/>
</dbReference>
<keyword evidence="5" id="KW-1185">Reference proteome</keyword>
<dbReference type="Gene3D" id="1.10.443.10">
    <property type="entry name" value="Intergrase catalytic core"/>
    <property type="match status" value="1"/>
</dbReference>
<protein>
    <recommendedName>
        <fullName evidence="6">Tyr recombinase domain-containing protein</fullName>
    </recommendedName>
</protein>
<accession>A0ABN8MY70</accession>
<gene>
    <name evidence="4" type="ORF">PLOB_00035731</name>
</gene>
<evidence type="ECO:0000256" key="3">
    <source>
        <dbReference type="SAM" id="MobiDB-lite"/>
    </source>
</evidence>
<evidence type="ECO:0000313" key="5">
    <source>
        <dbReference type="Proteomes" id="UP001159405"/>
    </source>
</evidence>
<evidence type="ECO:0000256" key="2">
    <source>
        <dbReference type="ARBA" id="ARBA00023172"/>
    </source>
</evidence>
<evidence type="ECO:0000313" key="4">
    <source>
        <dbReference type="EMBL" id="CAH3037011.1"/>
    </source>
</evidence>
<keyword evidence="1" id="KW-0238">DNA-binding</keyword>
<dbReference type="EMBL" id="CALNXK010000005">
    <property type="protein sequence ID" value="CAH3037011.1"/>
    <property type="molecule type" value="Genomic_DNA"/>
</dbReference>
<dbReference type="InterPro" id="IPR011010">
    <property type="entry name" value="DNA_brk_join_enz"/>
</dbReference>
<name>A0ABN8MY70_9CNID</name>
<dbReference type="PANTHER" id="PTHR35617">
    <property type="entry name" value="PHAGE_INTEGRASE DOMAIN-CONTAINING PROTEIN"/>
    <property type="match status" value="1"/>
</dbReference>
<keyword evidence="2" id="KW-0233">DNA recombination</keyword>
<comment type="caution">
    <text evidence="4">The sequence shown here is derived from an EMBL/GenBank/DDBJ whole genome shotgun (WGS) entry which is preliminary data.</text>
</comment>
<dbReference type="Proteomes" id="UP001159405">
    <property type="component" value="Unassembled WGS sequence"/>
</dbReference>
<dbReference type="SUPFAM" id="SSF56349">
    <property type="entry name" value="DNA breaking-rejoining enzymes"/>
    <property type="match status" value="1"/>
</dbReference>
<dbReference type="InterPro" id="IPR013762">
    <property type="entry name" value="Integrase-like_cat_sf"/>
</dbReference>
<evidence type="ECO:0008006" key="6">
    <source>
        <dbReference type="Google" id="ProtNLM"/>
    </source>
</evidence>
<dbReference type="Gene3D" id="1.10.150.130">
    <property type="match status" value="1"/>
</dbReference>
<feature type="region of interest" description="Disordered" evidence="3">
    <location>
        <begin position="1"/>
        <end position="71"/>
    </location>
</feature>
<evidence type="ECO:0000256" key="1">
    <source>
        <dbReference type="ARBA" id="ARBA00023125"/>
    </source>
</evidence>